<evidence type="ECO:0000313" key="1">
    <source>
        <dbReference type="EMBL" id="OCT56507.1"/>
    </source>
</evidence>
<gene>
    <name evidence="1" type="ORF">XELAEV_18000014mg</name>
</gene>
<accession>A0A974GZN2</accession>
<proteinExistence type="predicted"/>
<organism evidence="1">
    <name type="scientific">Xenopus laevis</name>
    <name type="common">African clawed frog</name>
    <dbReference type="NCBI Taxonomy" id="8355"/>
    <lineage>
        <taxon>Eukaryota</taxon>
        <taxon>Metazoa</taxon>
        <taxon>Chordata</taxon>
        <taxon>Craniata</taxon>
        <taxon>Vertebrata</taxon>
        <taxon>Euteleostomi</taxon>
        <taxon>Amphibia</taxon>
        <taxon>Batrachia</taxon>
        <taxon>Anura</taxon>
        <taxon>Pipoidea</taxon>
        <taxon>Pipidae</taxon>
        <taxon>Xenopodinae</taxon>
        <taxon>Xenopus</taxon>
        <taxon>Xenopus</taxon>
    </lineage>
</organism>
<dbReference type="EMBL" id="KV467270">
    <property type="protein sequence ID" value="OCT56507.1"/>
    <property type="molecule type" value="Genomic_DNA"/>
</dbReference>
<sequence>MGNICNCKQGSYTDTTVSRHFNNANNNQTQLKWMVLEVIQPPQRGGNMRQYLLQNEGSWIKKFDTLHPLDN</sequence>
<reference evidence="1" key="1">
    <citation type="submission" date="2016-05" db="EMBL/GenBank/DDBJ databases">
        <title>WGS assembly of Xenopus laevis.</title>
        <authorList>
            <person name="Session A."/>
            <person name="Uno Y."/>
            <person name="Kwon T."/>
            <person name="Chapman J."/>
            <person name="Toyoda A."/>
            <person name="Takahashi S."/>
            <person name="Fukui A."/>
            <person name="Hikosaka A."/>
            <person name="Putnam N."/>
            <person name="Stites J."/>
            <person name="Van Heeringen S."/>
            <person name="Quigley I."/>
            <person name="Heinz S."/>
            <person name="Hellsten U."/>
            <person name="Lyons J."/>
            <person name="Suzuki A."/>
            <person name="Kondo M."/>
            <person name="Ogino H."/>
            <person name="Ochi H."/>
            <person name="Bogdanovic O."/>
            <person name="Lister R."/>
            <person name="Georgiou G."/>
            <person name="Paranjpe S."/>
            <person name="Van Kruijsbergen I."/>
            <person name="Mozaffari S."/>
            <person name="Shu S."/>
            <person name="Schmutz J."/>
            <person name="Jenkins J."/>
            <person name="Grimwood J."/>
            <person name="Carlson J."/>
            <person name="Mitros T."/>
            <person name="Simakov O."/>
            <person name="Heald R."/>
            <person name="Miller K."/>
            <person name="Haudenschild C."/>
            <person name="Kuroki Y."/>
            <person name="Tanaka T."/>
            <person name="Michiue T."/>
            <person name="Watanabe M."/>
            <person name="Kinoshita T."/>
            <person name="Ohta Y."/>
            <person name="Mawaribuchi S."/>
            <person name="Suzuki Y."/>
            <person name="Haramoto Y."/>
            <person name="Yamamoto T."/>
            <person name="Takagi C."/>
            <person name="Kitzman J."/>
            <person name="Shendure J."/>
            <person name="Nakayama T."/>
            <person name="Izutsu Y."/>
            <person name="Robert J."/>
            <person name="Dichmann D."/>
            <person name="Flajnik M."/>
            <person name="Houston D."/>
            <person name="Marcotte E."/>
            <person name="Wallingford J."/>
            <person name="Ito Y."/>
            <person name="Asashima M."/>
            <person name="Ueno N."/>
            <person name="Matsuda Y."/>
            <person name="Jan Veenstra G."/>
            <person name="Fujiyama A."/>
            <person name="Harland R."/>
            <person name="Taira M."/>
            <person name="Rokhsar D.S."/>
        </authorList>
    </citation>
    <scope>NUCLEOTIDE SEQUENCE</scope>
    <source>
        <strain evidence="1">J</strain>
        <tissue evidence="1">Blood</tissue>
    </source>
</reference>
<dbReference type="AlphaFoldDB" id="A0A974GZN2"/>
<dbReference type="Proteomes" id="UP000694892">
    <property type="component" value="Unassembled WGS sequence"/>
</dbReference>
<name>A0A974GZN2_XENLA</name>
<protein>
    <submittedName>
        <fullName evidence="1">Uncharacterized protein</fullName>
    </submittedName>
</protein>